<dbReference type="Proteomes" id="UP001232245">
    <property type="component" value="Unassembled WGS sequence"/>
</dbReference>
<dbReference type="InterPro" id="IPR024976">
    <property type="entry name" value="DUF3885"/>
</dbReference>
<dbReference type="Pfam" id="PF13021">
    <property type="entry name" value="DUF3885"/>
    <property type="match status" value="1"/>
</dbReference>
<reference evidence="2 3" key="1">
    <citation type="submission" date="2023-07" db="EMBL/GenBank/DDBJ databases">
        <title>Genomic Encyclopedia of Type Strains, Phase IV (KMG-IV): sequencing the most valuable type-strain genomes for metagenomic binning, comparative biology and taxonomic classification.</title>
        <authorList>
            <person name="Goeker M."/>
        </authorList>
    </citation>
    <scope>NUCLEOTIDE SEQUENCE [LARGE SCALE GENOMIC DNA]</scope>
    <source>
        <strain evidence="2 3">DSM 17723</strain>
    </source>
</reference>
<feature type="domain" description="DUF3885" evidence="1">
    <location>
        <begin position="3"/>
        <end position="204"/>
    </location>
</feature>
<comment type="caution">
    <text evidence="2">The sequence shown here is derived from an EMBL/GenBank/DDBJ whole genome shotgun (WGS) entry which is preliminary data.</text>
</comment>
<proteinExistence type="predicted"/>
<evidence type="ECO:0000313" key="2">
    <source>
        <dbReference type="EMBL" id="MDQ0225902.1"/>
    </source>
</evidence>
<protein>
    <recommendedName>
        <fullName evidence="1">DUF3885 domain-containing protein</fullName>
    </recommendedName>
</protein>
<gene>
    <name evidence="2" type="ORF">J2S02_002246</name>
</gene>
<organism evidence="2 3">
    <name type="scientific">Metabacillus niabensis</name>
    <dbReference type="NCBI Taxonomy" id="324854"/>
    <lineage>
        <taxon>Bacteria</taxon>
        <taxon>Bacillati</taxon>
        <taxon>Bacillota</taxon>
        <taxon>Bacilli</taxon>
        <taxon>Bacillales</taxon>
        <taxon>Bacillaceae</taxon>
        <taxon>Metabacillus</taxon>
    </lineage>
</organism>
<evidence type="ECO:0000259" key="1">
    <source>
        <dbReference type="Pfam" id="PF13021"/>
    </source>
</evidence>
<name>A0ABT9Z120_9BACI</name>
<accession>A0ABT9Z120</accession>
<dbReference type="EMBL" id="JAUSTZ010000003">
    <property type="protein sequence ID" value="MDQ0225902.1"/>
    <property type="molecule type" value="Genomic_DNA"/>
</dbReference>
<sequence>MQINRYMDKIFPDLELKPPLFYSWKIGIRFKLGVNYNPNHIYENCPYLFGVYERAITLFNALHSTDDDMVIVIDVEAFAENETVKRKLNVLSKFVKEKSVLYRLTQHTLPYFNHEEDDDGAYPIRRFLLNCKPSEIRYIPMIKAICNQDMGIKPSLYHRVYFINKSKNTIFHIYDDRGCDLLAASTETIRGIYNQYNEWILDYDRNQIDKVFNGNDHFK</sequence>
<keyword evidence="3" id="KW-1185">Reference proteome</keyword>
<evidence type="ECO:0000313" key="3">
    <source>
        <dbReference type="Proteomes" id="UP001232245"/>
    </source>
</evidence>